<dbReference type="Proteomes" id="UP000019337">
    <property type="component" value="Chromosome"/>
</dbReference>
<sequence>MCEYPILFISFGIARLVSNPENAAREKYLVFILFLFCFIFVYKNILYIQEYRY</sequence>
<organism evidence="2 3">
    <name type="scientific">Borrelia crocidurae DOU</name>
    <dbReference type="NCBI Taxonomy" id="1293575"/>
    <lineage>
        <taxon>Bacteria</taxon>
        <taxon>Pseudomonadati</taxon>
        <taxon>Spirochaetota</taxon>
        <taxon>Spirochaetia</taxon>
        <taxon>Spirochaetales</taxon>
        <taxon>Borreliaceae</taxon>
        <taxon>Borrelia</taxon>
    </lineage>
</organism>
<name>W5SI41_9SPIR</name>
<keyword evidence="1" id="KW-0812">Transmembrane</keyword>
<feature type="transmembrane region" description="Helical" evidence="1">
    <location>
        <begin position="28"/>
        <end position="48"/>
    </location>
</feature>
<evidence type="ECO:0000313" key="2">
    <source>
        <dbReference type="EMBL" id="AHH06303.1"/>
    </source>
</evidence>
<keyword evidence="1" id="KW-0472">Membrane</keyword>
<gene>
    <name evidence="2" type="ORF">BCD_0237</name>
</gene>
<protein>
    <submittedName>
        <fullName evidence="2">Uncharacterized protein</fullName>
    </submittedName>
</protein>
<dbReference type="HOGENOM" id="CLU_3059105_0_0_12"/>
<dbReference type="EMBL" id="CP004267">
    <property type="protein sequence ID" value="AHH06303.1"/>
    <property type="molecule type" value="Genomic_DNA"/>
</dbReference>
<evidence type="ECO:0000313" key="3">
    <source>
        <dbReference type="Proteomes" id="UP000019337"/>
    </source>
</evidence>
<keyword evidence="3" id="KW-1185">Reference proteome</keyword>
<accession>W5SI41</accession>
<evidence type="ECO:0000256" key="1">
    <source>
        <dbReference type="SAM" id="Phobius"/>
    </source>
</evidence>
<dbReference type="AlphaFoldDB" id="W5SI41"/>
<proteinExistence type="predicted"/>
<reference evidence="2" key="1">
    <citation type="submission" date="2013-02" db="EMBL/GenBank/DDBJ databases">
        <title>Comparative genomics of Borrelia species.</title>
        <authorList>
            <person name="Schwan T.G."/>
            <person name="Raffel S.J."/>
            <person name="Porcella S.F."/>
        </authorList>
    </citation>
    <scope>NUCLEOTIDE SEQUENCE [LARGE SCALE GENOMIC DNA]</scope>
    <source>
        <strain evidence="2">DOU</strain>
    </source>
</reference>
<keyword evidence="1" id="KW-1133">Transmembrane helix</keyword>